<dbReference type="GO" id="GO:0046872">
    <property type="term" value="F:metal ion binding"/>
    <property type="evidence" value="ECO:0007669"/>
    <property type="project" value="UniProtKB-KW"/>
</dbReference>
<dbReference type="HAMAP" id="MF_00076">
    <property type="entry name" value="HisB"/>
    <property type="match status" value="1"/>
</dbReference>
<keyword evidence="3 10" id="KW-0028">Amino-acid biosynthesis</keyword>
<dbReference type="PROSITE" id="PS00955">
    <property type="entry name" value="IGP_DEHYDRATASE_2"/>
    <property type="match status" value="1"/>
</dbReference>
<evidence type="ECO:0000313" key="12">
    <source>
        <dbReference type="Proteomes" id="UP000490980"/>
    </source>
</evidence>
<dbReference type="GO" id="GO:0004424">
    <property type="term" value="F:imidazoleglycerol-phosphate dehydratase activity"/>
    <property type="evidence" value="ECO:0007669"/>
    <property type="project" value="UniProtKB-UniRule"/>
</dbReference>
<dbReference type="UniPathway" id="UPA00031">
    <property type="reaction ID" value="UER00011"/>
</dbReference>
<feature type="binding site" evidence="10">
    <location>
        <position position="9"/>
    </location>
    <ligand>
        <name>Mg(2+)</name>
        <dbReference type="ChEBI" id="CHEBI:18420"/>
    </ligand>
</feature>
<dbReference type="EC" id="4.2.1.19" evidence="10"/>
<dbReference type="Pfam" id="PF00475">
    <property type="entry name" value="IGPD"/>
    <property type="match status" value="1"/>
</dbReference>
<keyword evidence="9 10" id="KW-0511">Multifunctional enzyme</keyword>
<protein>
    <recommendedName>
        <fullName evidence="10">Histidine biosynthesis bifunctional protein HisB</fullName>
    </recommendedName>
    <domain>
        <recommendedName>
            <fullName evidence="10">Histidinol-phosphatase</fullName>
            <ecNumber evidence="10">3.1.3.15</ecNumber>
        </recommendedName>
    </domain>
    <domain>
        <recommendedName>
            <fullName evidence="10">Imidazoleglycerol-phosphate dehydratase</fullName>
            <shortName evidence="10">IGPD</shortName>
            <ecNumber evidence="10">4.2.1.19</ecNumber>
        </recommendedName>
    </domain>
</protein>
<dbReference type="InterPro" id="IPR036412">
    <property type="entry name" value="HAD-like_sf"/>
</dbReference>
<evidence type="ECO:0000256" key="8">
    <source>
        <dbReference type="ARBA" id="ARBA00023239"/>
    </source>
</evidence>
<organism evidence="11 12">
    <name type="scientific">Luteibacter anthropi</name>
    <dbReference type="NCBI Taxonomy" id="564369"/>
    <lineage>
        <taxon>Bacteria</taxon>
        <taxon>Pseudomonadati</taxon>
        <taxon>Pseudomonadota</taxon>
        <taxon>Gammaproteobacteria</taxon>
        <taxon>Lysobacterales</taxon>
        <taxon>Rhodanobacteraceae</taxon>
        <taxon>Luteibacter</taxon>
    </lineage>
</organism>
<dbReference type="EC" id="3.1.3.15" evidence="10"/>
<keyword evidence="12" id="KW-1185">Reference proteome</keyword>
<dbReference type="InterPro" id="IPR020568">
    <property type="entry name" value="Ribosomal_Su5_D2-typ_SF"/>
</dbReference>
<dbReference type="RefSeq" id="WP_166947251.1">
    <property type="nucleotide sequence ID" value="NZ_JAARLZ010000003.1"/>
</dbReference>
<dbReference type="InterPro" id="IPR020566">
    <property type="entry name" value="His_synth_bifunc_HisB"/>
</dbReference>
<evidence type="ECO:0000256" key="10">
    <source>
        <dbReference type="HAMAP-Rule" id="MF_01022"/>
    </source>
</evidence>
<dbReference type="GO" id="GO:0005737">
    <property type="term" value="C:cytoplasm"/>
    <property type="evidence" value="ECO:0007669"/>
    <property type="project" value="UniProtKB-SubCell"/>
</dbReference>
<keyword evidence="5 10" id="KW-0378">Hydrolase</keyword>
<feature type="region of interest" description="Imidazoleglycerol-phosphate dehydratase" evidence="10">
    <location>
        <begin position="166"/>
        <end position="354"/>
    </location>
</feature>
<evidence type="ECO:0000256" key="9">
    <source>
        <dbReference type="ARBA" id="ARBA00023268"/>
    </source>
</evidence>
<dbReference type="InterPro" id="IPR023214">
    <property type="entry name" value="HAD_sf"/>
</dbReference>
<evidence type="ECO:0000256" key="6">
    <source>
        <dbReference type="ARBA" id="ARBA00022842"/>
    </source>
</evidence>
<keyword evidence="8 10" id="KW-0456">Lyase</keyword>
<dbReference type="SUPFAM" id="SSF56784">
    <property type="entry name" value="HAD-like"/>
    <property type="match status" value="1"/>
</dbReference>
<dbReference type="NCBIfam" id="TIGR01656">
    <property type="entry name" value="Histidinol-ppas"/>
    <property type="match status" value="1"/>
</dbReference>
<accession>A0A7X5U9A2</accession>
<comment type="cofactor">
    <cofactor evidence="10">
        <name>Mg(2+)</name>
        <dbReference type="ChEBI" id="CHEBI:18420"/>
    </cofactor>
</comment>
<dbReference type="InterPro" id="IPR020565">
    <property type="entry name" value="ImidazoleglycerP_deHydtase_CS"/>
</dbReference>
<dbReference type="GO" id="GO:0004401">
    <property type="term" value="F:histidinol-phosphatase activity"/>
    <property type="evidence" value="ECO:0007669"/>
    <property type="project" value="UniProtKB-UniRule"/>
</dbReference>
<dbReference type="AlphaFoldDB" id="A0A7X5U9A2"/>
<dbReference type="NCBIfam" id="TIGR01662">
    <property type="entry name" value="HAD-SF-IIIA"/>
    <property type="match status" value="1"/>
</dbReference>
<dbReference type="EMBL" id="JAARLZ010000003">
    <property type="protein sequence ID" value="NII06255.1"/>
    <property type="molecule type" value="Genomic_DNA"/>
</dbReference>
<comment type="caution">
    <text evidence="10">Lacks conserved residue(s) required for the propagation of feature annotation.</text>
</comment>
<keyword evidence="6 10" id="KW-0460">Magnesium</keyword>
<comment type="pathway">
    <text evidence="1 10">Amino-acid biosynthesis; L-histidine biosynthesis; L-histidine from 5-phospho-alpha-D-ribose 1-diphosphate: step 6/9.</text>
</comment>
<dbReference type="InterPro" id="IPR006549">
    <property type="entry name" value="HAD-SF_hydro_IIIA"/>
</dbReference>
<dbReference type="Gene3D" id="3.30.230.40">
    <property type="entry name" value="Imidazole glycerol phosphate dehydratase, domain 1"/>
    <property type="match status" value="2"/>
</dbReference>
<dbReference type="PANTHER" id="PTHR23133:SF2">
    <property type="entry name" value="IMIDAZOLEGLYCEROL-PHOSPHATE DEHYDRATASE"/>
    <property type="match status" value="1"/>
</dbReference>
<dbReference type="NCBIfam" id="NF002111">
    <property type="entry name" value="PRK00951.2-1"/>
    <property type="match status" value="1"/>
</dbReference>
<proteinExistence type="inferred from homology"/>
<dbReference type="SUPFAM" id="SSF54211">
    <property type="entry name" value="Ribosomal protein S5 domain 2-like"/>
    <property type="match status" value="2"/>
</dbReference>
<sequence length="354" mass="39129">MSRKILFVDRDGCLIEEPADQQIDSYEKLALLPGVIAALQRCVAAGYELVMVTNQDGLGTPSFPQDTFDGPHALLLRILSSQGIVFREQLIDRSFPHENRDTRKPGTGLARHWLADDSWSRAQSAMIGDRESDMIFAANMGVRGFRVGPDGQDWASIAHGLLDAPRVAEVIRRTKETSIRVRVDLDRIAEPVVHTGLGFFDHMLEQIGKHGGFALDLRCDGDVQVDEHHTIEDSALALGQALRQALGDKRGIGRYGFALPMDESAARAELDLSGRPYFVFNGEFPRDRVGDVPTELVPHFFRSLCETLGANLHLTVEGENAHHMVEGCFKVVARTLRQAIRREGAELPSTKGSL</sequence>
<keyword evidence="4 10" id="KW-0479">Metal-binding</keyword>
<feature type="binding site" evidence="10">
    <location>
        <position position="129"/>
    </location>
    <ligand>
        <name>Mg(2+)</name>
        <dbReference type="ChEBI" id="CHEBI:18420"/>
    </ligand>
</feature>
<gene>
    <name evidence="10 11" type="primary">hisB</name>
    <name evidence="11" type="ORF">HBF25_07645</name>
</gene>
<dbReference type="FunFam" id="3.30.230.40:FF:000001">
    <property type="entry name" value="Imidazoleglycerol-phosphate dehydratase HisB"/>
    <property type="match status" value="1"/>
</dbReference>
<feature type="binding site" evidence="10">
    <location>
        <position position="11"/>
    </location>
    <ligand>
        <name>Mg(2+)</name>
        <dbReference type="ChEBI" id="CHEBI:18420"/>
    </ligand>
</feature>
<feature type="active site" description="Nucleophile" evidence="10">
    <location>
        <position position="9"/>
    </location>
</feature>
<evidence type="ECO:0000256" key="1">
    <source>
        <dbReference type="ARBA" id="ARBA00005047"/>
    </source>
</evidence>
<dbReference type="InterPro" id="IPR005954">
    <property type="entry name" value="HisB_N"/>
</dbReference>
<dbReference type="InterPro" id="IPR038494">
    <property type="entry name" value="IGPD_sf"/>
</dbReference>
<dbReference type="NCBIfam" id="TIGR01261">
    <property type="entry name" value="hisB_Nterm"/>
    <property type="match status" value="1"/>
</dbReference>
<dbReference type="HAMAP" id="MF_01022">
    <property type="entry name" value="Bifunc_HisB"/>
    <property type="match status" value="1"/>
</dbReference>
<feature type="region of interest" description="Histidinol-phosphatase" evidence="10">
    <location>
        <begin position="1"/>
        <end position="165"/>
    </location>
</feature>
<comment type="catalytic activity">
    <reaction evidence="10">
        <text>L-histidinol phosphate + H2O = L-histidinol + phosphate</text>
        <dbReference type="Rhea" id="RHEA:14465"/>
        <dbReference type="ChEBI" id="CHEBI:15377"/>
        <dbReference type="ChEBI" id="CHEBI:43474"/>
        <dbReference type="ChEBI" id="CHEBI:57699"/>
        <dbReference type="ChEBI" id="CHEBI:57980"/>
        <dbReference type="EC" id="3.1.3.15"/>
    </reaction>
</comment>
<feature type="active site" description="Proton donor" evidence="10">
    <location>
        <position position="11"/>
    </location>
</feature>
<dbReference type="FunFam" id="3.30.230.40:FF:000003">
    <property type="entry name" value="Imidazoleglycerol-phosphate dehydratase HisB"/>
    <property type="match status" value="1"/>
</dbReference>
<dbReference type="PROSITE" id="PS00954">
    <property type="entry name" value="IGP_DEHYDRATASE_1"/>
    <property type="match status" value="1"/>
</dbReference>
<dbReference type="Gene3D" id="3.40.50.1000">
    <property type="entry name" value="HAD superfamily/HAD-like"/>
    <property type="match status" value="1"/>
</dbReference>
<reference evidence="11 12" key="1">
    <citation type="submission" date="2020-03" db="EMBL/GenBank/DDBJ databases">
        <authorList>
            <person name="Lai Q."/>
        </authorList>
    </citation>
    <scope>NUCLEOTIDE SEQUENCE [LARGE SCALE GENOMIC DNA]</scope>
    <source>
        <strain evidence="11 12">CCUG 25036</strain>
    </source>
</reference>
<comment type="caution">
    <text evidence="11">The sequence shown here is derived from an EMBL/GenBank/DDBJ whole genome shotgun (WGS) entry which is preliminary data.</text>
</comment>
<dbReference type="NCBIfam" id="NF003937">
    <property type="entry name" value="PRK05446.1"/>
    <property type="match status" value="1"/>
</dbReference>
<dbReference type="Pfam" id="PF13242">
    <property type="entry name" value="Hydrolase_like"/>
    <property type="match status" value="1"/>
</dbReference>
<evidence type="ECO:0000256" key="3">
    <source>
        <dbReference type="ARBA" id="ARBA00022605"/>
    </source>
</evidence>
<comment type="pathway">
    <text evidence="10">Amino-acid biosynthesis; L-histidine biosynthesis; L-histidine from 5-phospho-alpha-D-ribose 1-diphosphate: step 8/9.</text>
</comment>
<evidence type="ECO:0000313" key="11">
    <source>
        <dbReference type="EMBL" id="NII06255.1"/>
    </source>
</evidence>
<evidence type="ECO:0000256" key="4">
    <source>
        <dbReference type="ARBA" id="ARBA00022723"/>
    </source>
</evidence>
<comment type="subcellular location">
    <subcellularLocation>
        <location evidence="10">Cytoplasm</location>
    </subcellularLocation>
</comment>
<comment type="similarity">
    <text evidence="10">In the C-terminal section; belongs to the imidazoleglycerol-phosphate dehydratase family.</text>
</comment>
<evidence type="ECO:0000256" key="7">
    <source>
        <dbReference type="ARBA" id="ARBA00023102"/>
    </source>
</evidence>
<keyword evidence="2 10" id="KW-0963">Cytoplasm</keyword>
<name>A0A7X5U9A2_9GAMM</name>
<evidence type="ECO:0000256" key="5">
    <source>
        <dbReference type="ARBA" id="ARBA00022801"/>
    </source>
</evidence>
<comment type="similarity">
    <text evidence="10">In the N-terminal section; belongs to the histidinol-phosphatase family.</text>
</comment>
<keyword evidence="7 10" id="KW-0368">Histidine biosynthesis</keyword>
<dbReference type="GO" id="GO:0000105">
    <property type="term" value="P:L-histidine biosynthetic process"/>
    <property type="evidence" value="ECO:0007669"/>
    <property type="project" value="UniProtKB-UniRule"/>
</dbReference>
<dbReference type="PANTHER" id="PTHR23133">
    <property type="entry name" value="IMIDAZOLEGLYCEROL-PHOSPHATE DEHYDRATASE HIS7"/>
    <property type="match status" value="1"/>
</dbReference>
<dbReference type="InterPro" id="IPR006543">
    <property type="entry name" value="Histidinol-phos"/>
</dbReference>
<dbReference type="InterPro" id="IPR000807">
    <property type="entry name" value="ImidazoleglycerolP_deHydtase"/>
</dbReference>
<dbReference type="Proteomes" id="UP000490980">
    <property type="component" value="Unassembled WGS sequence"/>
</dbReference>
<dbReference type="CDD" id="cd07914">
    <property type="entry name" value="IGPD"/>
    <property type="match status" value="1"/>
</dbReference>
<comment type="catalytic activity">
    <reaction evidence="10">
        <text>D-erythro-1-(imidazol-4-yl)glycerol 3-phosphate = 3-(imidazol-4-yl)-2-oxopropyl phosphate + H2O</text>
        <dbReference type="Rhea" id="RHEA:11040"/>
        <dbReference type="ChEBI" id="CHEBI:15377"/>
        <dbReference type="ChEBI" id="CHEBI:57766"/>
        <dbReference type="ChEBI" id="CHEBI:58278"/>
        <dbReference type="EC" id="4.2.1.19"/>
    </reaction>
</comment>
<evidence type="ECO:0000256" key="2">
    <source>
        <dbReference type="ARBA" id="ARBA00022490"/>
    </source>
</evidence>